<evidence type="ECO:0000256" key="4">
    <source>
        <dbReference type="ARBA" id="ARBA00022989"/>
    </source>
</evidence>
<accession>A0A835CRN6</accession>
<dbReference type="OrthoDB" id="364779at2759"/>
<feature type="domain" description="Root UVB sensitive protein C-terminal" evidence="7">
    <location>
        <begin position="288"/>
        <end position="473"/>
    </location>
</feature>
<evidence type="ECO:0000256" key="3">
    <source>
        <dbReference type="ARBA" id="ARBA00022692"/>
    </source>
</evidence>
<dbReference type="InterPro" id="IPR006968">
    <property type="entry name" value="RUS_fam"/>
</dbReference>
<dbReference type="AlphaFoldDB" id="A0A835CRN6"/>
<comment type="similarity">
    <text evidence="2">Belongs to the RUS1 family.</text>
</comment>
<evidence type="ECO:0000313" key="8">
    <source>
        <dbReference type="EMBL" id="KAF7990410.1"/>
    </source>
</evidence>
<dbReference type="EMBL" id="JACMRX010000004">
    <property type="protein sequence ID" value="KAF7990410.1"/>
    <property type="molecule type" value="Genomic_DNA"/>
</dbReference>
<organism evidence="8 9">
    <name type="scientific">Aphidius gifuensis</name>
    <name type="common">Parasitoid wasp</name>
    <dbReference type="NCBI Taxonomy" id="684658"/>
    <lineage>
        <taxon>Eukaryota</taxon>
        <taxon>Metazoa</taxon>
        <taxon>Ecdysozoa</taxon>
        <taxon>Arthropoda</taxon>
        <taxon>Hexapoda</taxon>
        <taxon>Insecta</taxon>
        <taxon>Pterygota</taxon>
        <taxon>Neoptera</taxon>
        <taxon>Endopterygota</taxon>
        <taxon>Hymenoptera</taxon>
        <taxon>Apocrita</taxon>
        <taxon>Ichneumonoidea</taxon>
        <taxon>Braconidae</taxon>
        <taxon>Aphidiinae</taxon>
        <taxon>Aphidius</taxon>
    </lineage>
</organism>
<evidence type="ECO:0000259" key="7">
    <source>
        <dbReference type="Pfam" id="PF24160"/>
    </source>
</evidence>
<dbReference type="Proteomes" id="UP000639338">
    <property type="component" value="Unassembled WGS sequence"/>
</dbReference>
<evidence type="ECO:0000259" key="6">
    <source>
        <dbReference type="Pfam" id="PF04884"/>
    </source>
</evidence>
<dbReference type="GO" id="GO:0016020">
    <property type="term" value="C:membrane"/>
    <property type="evidence" value="ECO:0007669"/>
    <property type="project" value="UniProtKB-SubCell"/>
</dbReference>
<evidence type="ECO:0000256" key="1">
    <source>
        <dbReference type="ARBA" id="ARBA00004370"/>
    </source>
</evidence>
<sequence length="475" mass="54139">MSTAKKFDQQSFFQEIYSDSKQENVIFKSDKKIISESSHTSIWNTLASIHNIKSTLKEIFLPEGFPHSVHPDYVAYQIWDTVQAFASTILGNLTTYSILESVGVGNTNKTPLAATIAWILKDGTGMIGRIVFSWQTGTQLDSQCKKWRLFADVLNDLAMGLELMLLYYATSYTTIILCLSTSMKAVVSVAGGATRAALTQHQALNNNICDVSAKDGSQETLVNLVASTFGIFLLSVVPSTYFMFLYILFVTLHIYANYSAIRALRLSSLNEDRLALILDRYIDESHLASVDEVNQKESLFFGGQLTKQMCGFEISIGASLASIFKNKKSNHLESEYFEEIVYRFRDEKYLIYPVIEDKKIYIALRKDAQYLDILKAFFTSYYYGLIISAQLGNEKMIYKLIVNKLGPRTITYNQMYDKKYWAAGNKNNLALQTMKHFDSIINKDFESWYELLQKSDWKHEVNHLPVAGWKANWQT</sequence>
<evidence type="ECO:0000313" key="9">
    <source>
        <dbReference type="Proteomes" id="UP000639338"/>
    </source>
</evidence>
<dbReference type="PANTHER" id="PTHR12770:SF31">
    <property type="entry name" value="RUS FAMILY MEMBER 1"/>
    <property type="match status" value="1"/>
</dbReference>
<keyword evidence="3" id="KW-0812">Transmembrane</keyword>
<proteinExistence type="inferred from homology"/>
<evidence type="ECO:0008006" key="10">
    <source>
        <dbReference type="Google" id="ProtNLM"/>
    </source>
</evidence>
<dbReference type="InterPro" id="IPR054549">
    <property type="entry name" value="UVB_sens_RUS_dom"/>
</dbReference>
<dbReference type="Pfam" id="PF04884">
    <property type="entry name" value="UVB_sens_prot"/>
    <property type="match status" value="1"/>
</dbReference>
<comment type="subcellular location">
    <subcellularLocation>
        <location evidence="1">Membrane</location>
    </subcellularLocation>
</comment>
<keyword evidence="5" id="KW-0472">Membrane</keyword>
<comment type="caution">
    <text evidence="8">The sequence shown here is derived from an EMBL/GenBank/DDBJ whole genome shotgun (WGS) entry which is preliminary data.</text>
</comment>
<evidence type="ECO:0000256" key="2">
    <source>
        <dbReference type="ARBA" id="ARBA00007558"/>
    </source>
</evidence>
<keyword evidence="4" id="KW-1133">Transmembrane helix</keyword>
<dbReference type="PANTHER" id="PTHR12770">
    <property type="entry name" value="RUS1 FAMILY PROTEIN C16ORF58"/>
    <property type="match status" value="1"/>
</dbReference>
<reference evidence="8 9" key="1">
    <citation type="submission" date="2020-08" db="EMBL/GenBank/DDBJ databases">
        <title>Aphidius gifuensis genome sequencing and assembly.</title>
        <authorList>
            <person name="Du Z."/>
        </authorList>
    </citation>
    <scope>NUCLEOTIDE SEQUENCE [LARGE SCALE GENOMIC DNA]</scope>
    <source>
        <strain evidence="8">YNYX2018</strain>
        <tissue evidence="8">Adults</tissue>
    </source>
</reference>
<evidence type="ECO:0000256" key="5">
    <source>
        <dbReference type="ARBA" id="ARBA00023136"/>
    </source>
</evidence>
<gene>
    <name evidence="8" type="ORF">HCN44_000215</name>
</gene>
<name>A0A835CRN6_APHGI</name>
<protein>
    <recommendedName>
        <fullName evidence="10">Odorant receptor</fullName>
    </recommendedName>
</protein>
<feature type="domain" description="Protein root UVB sensitive/RUS" evidence="6">
    <location>
        <begin position="50"/>
        <end position="284"/>
    </location>
</feature>
<dbReference type="InterPro" id="IPR055412">
    <property type="entry name" value="UVB_sens_C"/>
</dbReference>
<dbReference type="Pfam" id="PF24160">
    <property type="entry name" value="UVB_sens_C"/>
    <property type="match status" value="1"/>
</dbReference>
<keyword evidence="9" id="KW-1185">Reference proteome</keyword>